<dbReference type="Proteomes" id="UP000076420">
    <property type="component" value="Unassembled WGS sequence"/>
</dbReference>
<dbReference type="SUPFAM" id="SSF81383">
    <property type="entry name" value="F-box domain"/>
    <property type="match status" value="1"/>
</dbReference>
<dbReference type="EnsemblMetazoa" id="BGLB038479-RA">
    <property type="protein sequence ID" value="BGLB038479-PA"/>
    <property type="gene ID" value="BGLB038479"/>
</dbReference>
<dbReference type="STRING" id="6526.A0A2C9M4M1"/>
<protein>
    <recommendedName>
        <fullName evidence="1">F-box domain-containing protein</fullName>
    </recommendedName>
</protein>
<dbReference type="PROSITE" id="PS50181">
    <property type="entry name" value="FBOX"/>
    <property type="match status" value="1"/>
</dbReference>
<dbReference type="VEuPathDB" id="VectorBase:BGLB038479"/>
<dbReference type="Pfam" id="PF12937">
    <property type="entry name" value="F-box-like"/>
    <property type="match status" value="1"/>
</dbReference>
<dbReference type="SUPFAM" id="SSF52047">
    <property type="entry name" value="RNI-like"/>
    <property type="match status" value="1"/>
</dbReference>
<evidence type="ECO:0000259" key="1">
    <source>
        <dbReference type="PROSITE" id="PS50181"/>
    </source>
</evidence>
<name>A0A2C9M4M1_BIOGL</name>
<organism evidence="2 3">
    <name type="scientific">Biomphalaria glabrata</name>
    <name type="common">Bloodfluke planorb</name>
    <name type="synonym">Freshwater snail</name>
    <dbReference type="NCBI Taxonomy" id="6526"/>
    <lineage>
        <taxon>Eukaryota</taxon>
        <taxon>Metazoa</taxon>
        <taxon>Spiralia</taxon>
        <taxon>Lophotrochozoa</taxon>
        <taxon>Mollusca</taxon>
        <taxon>Gastropoda</taxon>
        <taxon>Heterobranchia</taxon>
        <taxon>Euthyneura</taxon>
        <taxon>Panpulmonata</taxon>
        <taxon>Hygrophila</taxon>
        <taxon>Lymnaeoidea</taxon>
        <taxon>Planorbidae</taxon>
        <taxon>Biomphalaria</taxon>
    </lineage>
</organism>
<dbReference type="Gene3D" id="1.20.1280.50">
    <property type="match status" value="1"/>
</dbReference>
<accession>A0A2C9M4M1</accession>
<evidence type="ECO:0000313" key="3">
    <source>
        <dbReference type="Proteomes" id="UP000076420"/>
    </source>
</evidence>
<dbReference type="GO" id="GO:0031146">
    <property type="term" value="P:SCF-dependent proteasomal ubiquitin-dependent protein catabolic process"/>
    <property type="evidence" value="ECO:0007669"/>
    <property type="project" value="TreeGrafter"/>
</dbReference>
<dbReference type="VEuPathDB" id="VectorBase:BGLAX_039015"/>
<dbReference type="PANTHER" id="PTHR13318">
    <property type="entry name" value="PARTNER OF PAIRED, ISOFORM B-RELATED"/>
    <property type="match status" value="1"/>
</dbReference>
<dbReference type="AlphaFoldDB" id="A0A2C9M4M1"/>
<dbReference type="GO" id="GO:0019005">
    <property type="term" value="C:SCF ubiquitin ligase complex"/>
    <property type="evidence" value="ECO:0007669"/>
    <property type="project" value="TreeGrafter"/>
</dbReference>
<proteinExistence type="predicted"/>
<dbReference type="InterPro" id="IPR036047">
    <property type="entry name" value="F-box-like_dom_sf"/>
</dbReference>
<sequence length="418" mass="47764">MDLEDMPEEIIIYIASFLTDQDKSNLARTCRNLKRISYTKSLWEDSVVYLQLTENTDGYEIMYTSLEKRGLSLFNIDNYRSLAAHLLVIAQYWPSLICIHDFSQNEAQTGFMNITNKVMKNVRTLSLFRIDTKFTTLILSLFPFLTELDLNTTHFSDDCLSLLVSSLIPLQILRISRTDITNQGVAFMCGSKIQDQTIMYDATASKLQTLEVLDISRCRHVSPQIWQCLSKLEKLNTVYLSSGPDVADDDEYKDLALIPTLKCIFMRDISDPERVITQIAESGCILEGLCLDGEIDDTSTLNFREGFPDLLYLKLNSQILTDCGLANMAFFLSRLIVIDLSGCSTISQHGIKYLAKRMDQLKFIRILNCPAISTDIVSSMTERICIHLDSLKKRKPDLSMLQNDHQRSIWLRQILCSY</sequence>
<evidence type="ECO:0000313" key="2">
    <source>
        <dbReference type="EnsemblMetazoa" id="BGLB038479-PA"/>
    </source>
</evidence>
<dbReference type="Gene3D" id="3.80.10.10">
    <property type="entry name" value="Ribonuclease Inhibitor"/>
    <property type="match status" value="2"/>
</dbReference>
<dbReference type="KEGG" id="bgt:106062191"/>
<dbReference type="InterPro" id="IPR032675">
    <property type="entry name" value="LRR_dom_sf"/>
</dbReference>
<reference evidence="2" key="1">
    <citation type="submission" date="2020-05" db="UniProtKB">
        <authorList>
            <consortium name="EnsemblMetazoa"/>
        </authorList>
    </citation>
    <scope>IDENTIFICATION</scope>
    <source>
        <strain evidence="2">BB02</strain>
    </source>
</reference>
<gene>
    <name evidence="2" type="primary">106062191</name>
</gene>
<feature type="domain" description="F-box" evidence="1">
    <location>
        <begin position="1"/>
        <end position="46"/>
    </location>
</feature>
<dbReference type="InterPro" id="IPR001810">
    <property type="entry name" value="F-box_dom"/>
</dbReference>